<dbReference type="EMBL" id="JAPZBS010000009">
    <property type="protein sequence ID" value="KAJ5359749.1"/>
    <property type="molecule type" value="Genomic_DNA"/>
</dbReference>
<comment type="caution">
    <text evidence="3">The sequence shown here is derived from an EMBL/GenBank/DDBJ whole genome shotgun (WGS) entry which is preliminary data.</text>
</comment>
<feature type="transmembrane region" description="Helical" evidence="2">
    <location>
        <begin position="217"/>
        <end position="238"/>
    </location>
</feature>
<evidence type="ECO:0000313" key="4">
    <source>
        <dbReference type="Proteomes" id="UP001147782"/>
    </source>
</evidence>
<dbReference type="AlphaFoldDB" id="A0A9W9RJ18"/>
<evidence type="ECO:0000256" key="1">
    <source>
        <dbReference type="SAM" id="MobiDB-lite"/>
    </source>
</evidence>
<dbReference type="Proteomes" id="UP001147782">
    <property type="component" value="Unassembled WGS sequence"/>
</dbReference>
<keyword evidence="4" id="KW-1185">Reference proteome</keyword>
<keyword evidence="2" id="KW-1133">Transmembrane helix</keyword>
<dbReference type="RefSeq" id="XP_056551035.1">
    <property type="nucleotide sequence ID" value="XM_056705075.1"/>
</dbReference>
<organism evidence="3 4">
    <name type="scientific">Penicillium cataractarum</name>
    <dbReference type="NCBI Taxonomy" id="2100454"/>
    <lineage>
        <taxon>Eukaryota</taxon>
        <taxon>Fungi</taxon>
        <taxon>Dikarya</taxon>
        <taxon>Ascomycota</taxon>
        <taxon>Pezizomycotina</taxon>
        <taxon>Eurotiomycetes</taxon>
        <taxon>Eurotiomycetidae</taxon>
        <taxon>Eurotiales</taxon>
        <taxon>Aspergillaceae</taxon>
        <taxon>Penicillium</taxon>
    </lineage>
</organism>
<dbReference type="OrthoDB" id="5215637at2759"/>
<reference evidence="3" key="1">
    <citation type="submission" date="2022-11" db="EMBL/GenBank/DDBJ databases">
        <authorList>
            <person name="Petersen C."/>
        </authorList>
    </citation>
    <scope>NUCLEOTIDE SEQUENCE</scope>
    <source>
        <strain evidence="3">IBT 29864</strain>
    </source>
</reference>
<proteinExistence type="predicted"/>
<evidence type="ECO:0008006" key="5">
    <source>
        <dbReference type="Google" id="ProtNLM"/>
    </source>
</evidence>
<keyword evidence="2" id="KW-0472">Membrane</keyword>
<accession>A0A9W9RJ18</accession>
<feature type="region of interest" description="Disordered" evidence="1">
    <location>
        <begin position="262"/>
        <end position="301"/>
    </location>
</feature>
<reference evidence="3" key="2">
    <citation type="journal article" date="2023" name="IMA Fungus">
        <title>Comparative genomic study of the Penicillium genus elucidates a diverse pangenome and 15 lateral gene transfer events.</title>
        <authorList>
            <person name="Petersen C."/>
            <person name="Sorensen T."/>
            <person name="Nielsen M.R."/>
            <person name="Sondergaard T.E."/>
            <person name="Sorensen J.L."/>
            <person name="Fitzpatrick D.A."/>
            <person name="Frisvad J.C."/>
            <person name="Nielsen K.L."/>
        </authorList>
    </citation>
    <scope>NUCLEOTIDE SEQUENCE</scope>
    <source>
        <strain evidence="3">IBT 29864</strain>
    </source>
</reference>
<feature type="region of interest" description="Disordered" evidence="1">
    <location>
        <begin position="187"/>
        <end position="210"/>
    </location>
</feature>
<feature type="compositionally biased region" description="Polar residues" evidence="1">
    <location>
        <begin position="274"/>
        <end position="286"/>
    </location>
</feature>
<evidence type="ECO:0000313" key="3">
    <source>
        <dbReference type="EMBL" id="KAJ5359749.1"/>
    </source>
</evidence>
<protein>
    <recommendedName>
        <fullName evidence="5">Mid2 domain-containing protein</fullName>
    </recommendedName>
</protein>
<evidence type="ECO:0000256" key="2">
    <source>
        <dbReference type="SAM" id="Phobius"/>
    </source>
</evidence>
<name>A0A9W9RJ18_9EURO</name>
<dbReference type="GeneID" id="81444254"/>
<sequence length="301" mass="32353">MLHGNLRIPAPIITELYFKPSSIAPPKLPVTLATDSERWKMGFLFLFTILTFSPLIEAKCFNPDRTIASSAVPCNSNSATFCCASDAICLSTGYCLSAITQPFTLYRGSCTDSGWGSFCAYYCVNYDTGSNAPIVSVGLNNDSRAIYCCGYQGEHNNGTKCSNGDTPFILDDGEMIFGRAALVNVTTNRPDPSTTGTANTTCGNDERSSSQNKNITLGLGVGVPLGVVALCAVAWALIERRRTRRHQPTIPGFAQVTGQVYVPPRRKSGPTELDQPSSTTSDTLIQGSPLVEIMGSESHRH</sequence>
<gene>
    <name evidence="3" type="ORF">N7496_012162</name>
</gene>
<keyword evidence="2" id="KW-0812">Transmembrane</keyword>